<dbReference type="SUPFAM" id="SSF109604">
    <property type="entry name" value="HD-domain/PDEase-like"/>
    <property type="match status" value="1"/>
</dbReference>
<dbReference type="InterPro" id="IPR037522">
    <property type="entry name" value="HD_GYP_dom"/>
</dbReference>
<dbReference type="InterPro" id="IPR003607">
    <property type="entry name" value="HD/PDEase_dom"/>
</dbReference>
<proteinExistence type="predicted"/>
<organism evidence="2 3">
    <name type="scientific">Candidatus Glassbacteria bacterium RIFCSPLOWO2_12_FULL_58_11</name>
    <dbReference type="NCBI Taxonomy" id="1817867"/>
    <lineage>
        <taxon>Bacteria</taxon>
        <taxon>Candidatus Glassiibacteriota</taxon>
    </lineage>
</organism>
<comment type="caution">
    <text evidence="2">The sequence shown here is derived from an EMBL/GenBank/DDBJ whole genome shotgun (WGS) entry which is preliminary data.</text>
</comment>
<protein>
    <recommendedName>
        <fullName evidence="1">HD-GYP domain-containing protein</fullName>
    </recommendedName>
</protein>
<dbReference type="EMBL" id="MFIX01000187">
    <property type="protein sequence ID" value="OGG02312.1"/>
    <property type="molecule type" value="Genomic_DNA"/>
</dbReference>
<dbReference type="Proteomes" id="UP000179129">
    <property type="component" value="Unassembled WGS sequence"/>
</dbReference>
<gene>
    <name evidence="2" type="ORF">A3F83_07950</name>
</gene>
<dbReference type="PROSITE" id="PS51832">
    <property type="entry name" value="HD_GYP"/>
    <property type="match status" value="1"/>
</dbReference>
<sequence>MEKLIMSGQNYYRINPNNNTQLLEAFDLFRKVDLGGDNFFVTFHHGGDYLSAELPPEIYVHGKDLEILHRLIPNATIRIKTLPSGNIARLLITDYFESKILLNNSLRLSEKIELSIHCANEVAGDLQNAERPDQDSILAVSKVSKNLLAFTNLLLFDDETGRTLFQGLMSQYSFTSSHSVQVAFYSAFLAAELHRNRFIIIKPELLTNMFAAALIHDMGRLSDYPGQTVQRINAPSMMGPKAESASILEDKINEDDTLQNESLEIAKQLNERSEYQDEFFYLSYPHISPYVRIAIIADAFDTLTANRPGDKHYAPVEALIQMKGDNGGRYYDNYIEFFLMTLGNLSQLEAAG</sequence>
<evidence type="ECO:0000313" key="2">
    <source>
        <dbReference type="EMBL" id="OGG02312.1"/>
    </source>
</evidence>
<dbReference type="Gene3D" id="1.10.3210.10">
    <property type="entry name" value="Hypothetical protein af1432"/>
    <property type="match status" value="1"/>
</dbReference>
<dbReference type="STRING" id="1817867.A3F83_07950"/>
<name>A0A1F5YQY1_9BACT</name>
<accession>A0A1F5YQY1</accession>
<dbReference type="AlphaFoldDB" id="A0A1F5YQY1"/>
<evidence type="ECO:0000259" key="1">
    <source>
        <dbReference type="PROSITE" id="PS51832"/>
    </source>
</evidence>
<dbReference type="InterPro" id="IPR006674">
    <property type="entry name" value="HD_domain"/>
</dbReference>
<feature type="domain" description="HD-GYP" evidence="1">
    <location>
        <begin position="153"/>
        <end position="352"/>
    </location>
</feature>
<reference evidence="2 3" key="1">
    <citation type="journal article" date="2016" name="Nat. Commun.">
        <title>Thousands of microbial genomes shed light on interconnected biogeochemical processes in an aquifer system.</title>
        <authorList>
            <person name="Anantharaman K."/>
            <person name="Brown C.T."/>
            <person name="Hug L.A."/>
            <person name="Sharon I."/>
            <person name="Castelle C.J."/>
            <person name="Probst A.J."/>
            <person name="Thomas B.C."/>
            <person name="Singh A."/>
            <person name="Wilkins M.J."/>
            <person name="Karaoz U."/>
            <person name="Brodie E.L."/>
            <person name="Williams K.H."/>
            <person name="Hubbard S.S."/>
            <person name="Banfield J.F."/>
        </authorList>
    </citation>
    <scope>NUCLEOTIDE SEQUENCE [LARGE SCALE GENOMIC DNA]</scope>
</reference>
<evidence type="ECO:0000313" key="3">
    <source>
        <dbReference type="Proteomes" id="UP000179129"/>
    </source>
</evidence>
<dbReference type="CDD" id="cd00077">
    <property type="entry name" value="HDc"/>
    <property type="match status" value="1"/>
</dbReference>
<dbReference type="SMART" id="SM00471">
    <property type="entry name" value="HDc"/>
    <property type="match status" value="1"/>
</dbReference>
<dbReference type="Pfam" id="PF01966">
    <property type="entry name" value="HD"/>
    <property type="match status" value="1"/>
</dbReference>